<dbReference type="AlphaFoldDB" id="A0A918SY77"/>
<organism evidence="1 2">
    <name type="scientific">Cognatilysobacter bugurensis</name>
    <dbReference type="NCBI Taxonomy" id="543356"/>
    <lineage>
        <taxon>Bacteria</taxon>
        <taxon>Pseudomonadati</taxon>
        <taxon>Pseudomonadota</taxon>
        <taxon>Gammaproteobacteria</taxon>
        <taxon>Lysobacterales</taxon>
        <taxon>Lysobacteraceae</taxon>
        <taxon>Cognatilysobacter</taxon>
    </lineage>
</organism>
<reference evidence="1" key="2">
    <citation type="submission" date="2020-09" db="EMBL/GenBank/DDBJ databases">
        <authorList>
            <person name="Sun Q."/>
            <person name="Kim S."/>
        </authorList>
    </citation>
    <scope>NUCLEOTIDE SEQUENCE</scope>
    <source>
        <strain evidence="1">KCTC 23077</strain>
    </source>
</reference>
<evidence type="ECO:0000313" key="2">
    <source>
        <dbReference type="Proteomes" id="UP000646426"/>
    </source>
</evidence>
<gene>
    <name evidence="1" type="ORF">GCM10007067_15170</name>
</gene>
<dbReference type="EMBL" id="BMYD01000002">
    <property type="protein sequence ID" value="GHA78752.1"/>
    <property type="molecule type" value="Genomic_DNA"/>
</dbReference>
<keyword evidence="2" id="KW-1185">Reference proteome</keyword>
<evidence type="ECO:0000313" key="1">
    <source>
        <dbReference type="EMBL" id="GHA78752.1"/>
    </source>
</evidence>
<comment type="caution">
    <text evidence="1">The sequence shown here is derived from an EMBL/GenBank/DDBJ whole genome shotgun (WGS) entry which is preliminary data.</text>
</comment>
<dbReference type="Proteomes" id="UP000646426">
    <property type="component" value="Unassembled WGS sequence"/>
</dbReference>
<name>A0A918SY77_9GAMM</name>
<reference evidence="1" key="1">
    <citation type="journal article" date="2014" name="Int. J. Syst. Evol. Microbiol.">
        <title>Complete genome sequence of Corynebacterium casei LMG S-19264T (=DSM 44701T), isolated from a smear-ripened cheese.</title>
        <authorList>
            <consortium name="US DOE Joint Genome Institute (JGI-PGF)"/>
            <person name="Walter F."/>
            <person name="Albersmeier A."/>
            <person name="Kalinowski J."/>
            <person name="Ruckert C."/>
        </authorList>
    </citation>
    <scope>NUCLEOTIDE SEQUENCE</scope>
    <source>
        <strain evidence="1">KCTC 23077</strain>
    </source>
</reference>
<sequence length="80" mass="8748">MDRAGVLERSLAEFLSVSKIVVIASEARLAIDAALHDVLRHAGKVESWEPRHGAYPDGGAHDGPALRYFAVRQPRAESQK</sequence>
<proteinExistence type="predicted"/>
<accession>A0A918SY77</accession>
<protein>
    <submittedName>
        <fullName evidence="1">Uncharacterized protein</fullName>
    </submittedName>
</protein>